<protein>
    <submittedName>
        <fullName evidence="6">WD domain-containing protein</fullName>
    </submittedName>
</protein>
<dbReference type="PANTHER" id="PTHR45626:SF22">
    <property type="entry name" value="DNA REPAIR PROTEIN RAD5"/>
    <property type="match status" value="1"/>
</dbReference>
<feature type="domain" description="Helicase ATP-binding" evidence="4">
    <location>
        <begin position="1"/>
        <end position="62"/>
    </location>
</feature>
<dbReference type="Pfam" id="PF00176">
    <property type="entry name" value="SNF2-rel_dom"/>
    <property type="match status" value="1"/>
</dbReference>
<dbReference type="Proteomes" id="UP001227543">
    <property type="component" value="Unassembled WGS sequence"/>
</dbReference>
<proteinExistence type="predicted"/>
<feature type="domain" description="Helicase C-terminal" evidence="5">
    <location>
        <begin position="301"/>
        <end position="463"/>
    </location>
</feature>
<dbReference type="PROSITE" id="PS51194">
    <property type="entry name" value="HELICASE_CTER"/>
    <property type="match status" value="1"/>
</dbReference>
<evidence type="ECO:0000256" key="1">
    <source>
        <dbReference type="ARBA" id="ARBA00022741"/>
    </source>
</evidence>
<gene>
    <name evidence="6" type="ORF">CTAM01_14818</name>
</gene>
<dbReference type="InterPro" id="IPR014001">
    <property type="entry name" value="Helicase_ATP-bd"/>
</dbReference>
<dbReference type="SUPFAM" id="SSF52540">
    <property type="entry name" value="P-loop containing nucleoside triphosphate hydrolases"/>
    <property type="match status" value="1"/>
</dbReference>
<dbReference type="RefSeq" id="XP_060374626.1">
    <property type="nucleotide sequence ID" value="XM_060530817.1"/>
</dbReference>
<dbReference type="Gene3D" id="3.40.50.300">
    <property type="entry name" value="P-loop containing nucleotide triphosphate hydrolases"/>
    <property type="match status" value="1"/>
</dbReference>
<evidence type="ECO:0000313" key="7">
    <source>
        <dbReference type="Proteomes" id="UP001227543"/>
    </source>
</evidence>
<dbReference type="PANTHER" id="PTHR45626">
    <property type="entry name" value="TRANSCRIPTION TERMINATION FACTOR 2-RELATED"/>
    <property type="match status" value="1"/>
</dbReference>
<dbReference type="SMART" id="SM00490">
    <property type="entry name" value="HELICc"/>
    <property type="match status" value="1"/>
</dbReference>
<reference evidence="6 7" key="1">
    <citation type="submission" date="2016-10" db="EMBL/GenBank/DDBJ databases">
        <title>The genome sequence of Colletotrichum fioriniae PJ7.</title>
        <authorList>
            <person name="Baroncelli R."/>
        </authorList>
    </citation>
    <scope>NUCLEOTIDE SEQUENCE [LARGE SCALE GENOMIC DNA]</scope>
    <source>
        <strain evidence="6 7">Tom-12</strain>
    </source>
</reference>
<dbReference type="InterPro" id="IPR050628">
    <property type="entry name" value="SNF2_RAD54_helicase_TF"/>
</dbReference>
<evidence type="ECO:0000313" key="6">
    <source>
        <dbReference type="EMBL" id="KAK1479163.1"/>
    </source>
</evidence>
<evidence type="ECO:0000256" key="3">
    <source>
        <dbReference type="ARBA" id="ARBA00022840"/>
    </source>
</evidence>
<organism evidence="6 7">
    <name type="scientific">Colletotrichum tamarilloi</name>
    <dbReference type="NCBI Taxonomy" id="1209934"/>
    <lineage>
        <taxon>Eukaryota</taxon>
        <taxon>Fungi</taxon>
        <taxon>Dikarya</taxon>
        <taxon>Ascomycota</taxon>
        <taxon>Pezizomycotina</taxon>
        <taxon>Sordariomycetes</taxon>
        <taxon>Hypocreomycetidae</taxon>
        <taxon>Glomerellales</taxon>
        <taxon>Glomerellaceae</taxon>
        <taxon>Colletotrichum</taxon>
        <taxon>Colletotrichum acutatum species complex</taxon>
    </lineage>
</organism>
<sequence length="482" mass="53995">MLFTTRWRRVILDEAHFIRNRDSKMAKAVCALDSVSRWAVTGTPIQNHLNDLATLLKFLSVYPYNEKRIFDAEISHMWKAGNAEEAVKRLKRLAGCLLLRRPRKTVELPPRRDRACHIDLQPDERELDNQIRSQTITQIDEVLLQGSQKQGTTSSFSVLQQIVGMRLVCNLGLFYPHRHDSLAIAAKTPTAEDLNQAAQGRFNLLMNEVGSIICQRCAFTMDANYNPQENSGRTDALFSRCAQFFCSNCVQTATRDKKRIGCGHDSSCTMASVSTSPASLEAMPISMPIEQIAGAGYVPTKVTALIEDMQETPNDVKCVVFSTWTMTLDIIEVGLKQAGISVLRYDGKVPQRERQKVIDRFRDDPSLRVLLLTLSCGAVGLTLTVASRAYLMEPSWNPTIEDQALARIHRMGQEKEVTTVRFYVKDSFEEAVVTNQKLKRELAGILLATGRTESSELGHLEVKSDENSALFILSDTLNLAHS</sequence>
<keyword evidence="3" id="KW-0067">ATP-binding</keyword>
<comment type="caution">
    <text evidence="6">The sequence shown here is derived from an EMBL/GenBank/DDBJ whole genome shotgun (WGS) entry which is preliminary data.</text>
</comment>
<dbReference type="InterPro" id="IPR000330">
    <property type="entry name" value="SNF2_N"/>
</dbReference>
<dbReference type="CDD" id="cd18793">
    <property type="entry name" value="SF2_C_SNF"/>
    <property type="match status" value="1"/>
</dbReference>
<keyword evidence="1" id="KW-0547">Nucleotide-binding</keyword>
<dbReference type="InterPro" id="IPR049730">
    <property type="entry name" value="SNF2/RAD54-like_C"/>
</dbReference>
<dbReference type="InterPro" id="IPR027417">
    <property type="entry name" value="P-loop_NTPase"/>
</dbReference>
<dbReference type="PROSITE" id="PS51192">
    <property type="entry name" value="HELICASE_ATP_BIND_1"/>
    <property type="match status" value="1"/>
</dbReference>
<keyword evidence="2" id="KW-0378">Hydrolase</keyword>
<dbReference type="Pfam" id="PF00271">
    <property type="entry name" value="Helicase_C"/>
    <property type="match status" value="1"/>
</dbReference>
<evidence type="ECO:0000259" key="4">
    <source>
        <dbReference type="PROSITE" id="PS51192"/>
    </source>
</evidence>
<accession>A0ABQ9QN69</accession>
<keyword evidence="7" id="KW-1185">Reference proteome</keyword>
<name>A0ABQ9QN69_9PEZI</name>
<dbReference type="InterPro" id="IPR038718">
    <property type="entry name" value="SNF2-like_sf"/>
</dbReference>
<evidence type="ECO:0000256" key="2">
    <source>
        <dbReference type="ARBA" id="ARBA00022801"/>
    </source>
</evidence>
<dbReference type="GeneID" id="85415055"/>
<dbReference type="Gene3D" id="3.40.50.10810">
    <property type="entry name" value="Tandem AAA-ATPase domain"/>
    <property type="match status" value="1"/>
</dbReference>
<dbReference type="InterPro" id="IPR001650">
    <property type="entry name" value="Helicase_C-like"/>
</dbReference>
<dbReference type="EMBL" id="MLFU01000135">
    <property type="protein sequence ID" value="KAK1479163.1"/>
    <property type="molecule type" value="Genomic_DNA"/>
</dbReference>
<evidence type="ECO:0000259" key="5">
    <source>
        <dbReference type="PROSITE" id="PS51194"/>
    </source>
</evidence>